<dbReference type="RefSeq" id="WP_262070284.1">
    <property type="nucleotide sequence ID" value="NZ_JAMXOC010000033.1"/>
</dbReference>
<dbReference type="SUPFAM" id="SSF52151">
    <property type="entry name" value="FabD/lysophospholipase-like"/>
    <property type="match status" value="1"/>
</dbReference>
<keyword evidence="7" id="KW-1185">Reference proteome</keyword>
<evidence type="ECO:0000259" key="5">
    <source>
        <dbReference type="PROSITE" id="PS51635"/>
    </source>
</evidence>
<evidence type="ECO:0000256" key="1">
    <source>
        <dbReference type="ARBA" id="ARBA00022801"/>
    </source>
</evidence>
<sequence length="369" mass="42421">MEPIIDLDLEYGLVLEGGGARGAYQIGAWKALHEVGVKINAIAGTSVGALNGALICMGNVEKAEAIWEQMTYSKVMEVNDEWMFRFFDKKLPFGDVLNHLVSRLKTGGIDVSPLRQLIHEMVDEEKVRTCGIAFYLLAFSVDEMRELDLSIEDIPEGYLEDFLLASAYLLGFKRERLHGVRYMDGGVVNNVPTGALVKRGYKHIIEIRIYGPGREPRVKVPVGGLKLRVAPRVRLGSIIDFSPKRSRQNIKIGYYDAMRMIYGLEGRIYYLEQTHEDEFYTECLTNLSEPKRAEVCFMLKIPLTITDKGLFLALLEASAKRLRVQKYRIYQIDEFYEIVKSRYDELDLEERDEQPKFMEIFFELEDRED</sequence>
<evidence type="ECO:0000313" key="7">
    <source>
        <dbReference type="Proteomes" id="UP001523565"/>
    </source>
</evidence>
<organism evidence="6 7">
    <name type="scientific">Ohessyouella blattaphilus</name>
    <dbReference type="NCBI Taxonomy" id="2949333"/>
    <lineage>
        <taxon>Bacteria</taxon>
        <taxon>Bacillati</taxon>
        <taxon>Bacillota</taxon>
        <taxon>Clostridia</taxon>
        <taxon>Lachnospirales</taxon>
        <taxon>Lachnospiraceae</taxon>
        <taxon>Ohessyouella</taxon>
    </lineage>
</organism>
<feature type="active site" description="Nucleophile" evidence="4">
    <location>
        <position position="46"/>
    </location>
</feature>
<dbReference type="EMBL" id="JAMZFV010000033">
    <property type="protein sequence ID" value="MCP1111422.1"/>
    <property type="molecule type" value="Genomic_DNA"/>
</dbReference>
<dbReference type="InterPro" id="IPR002641">
    <property type="entry name" value="PNPLA_dom"/>
</dbReference>
<feature type="short sequence motif" description="GXGXXG" evidence="4">
    <location>
        <begin position="17"/>
        <end position="22"/>
    </location>
</feature>
<keyword evidence="2 4" id="KW-0442">Lipid degradation</keyword>
<dbReference type="InterPro" id="IPR050301">
    <property type="entry name" value="NTE"/>
</dbReference>
<dbReference type="PROSITE" id="PS51635">
    <property type="entry name" value="PNPLA"/>
    <property type="match status" value="1"/>
</dbReference>
<dbReference type="PANTHER" id="PTHR14226">
    <property type="entry name" value="NEUROPATHY TARGET ESTERASE/SWISS CHEESE D.MELANOGASTER"/>
    <property type="match status" value="1"/>
</dbReference>
<evidence type="ECO:0000256" key="3">
    <source>
        <dbReference type="ARBA" id="ARBA00023098"/>
    </source>
</evidence>
<keyword evidence="1 4" id="KW-0378">Hydrolase</keyword>
<feature type="active site" description="Proton acceptor" evidence="4">
    <location>
        <position position="184"/>
    </location>
</feature>
<keyword evidence="3 4" id="KW-0443">Lipid metabolism</keyword>
<dbReference type="Proteomes" id="UP001523565">
    <property type="component" value="Unassembled WGS sequence"/>
</dbReference>
<dbReference type="Pfam" id="PF01734">
    <property type="entry name" value="Patatin"/>
    <property type="match status" value="1"/>
</dbReference>
<feature type="short sequence motif" description="GXSXG" evidence="4">
    <location>
        <begin position="44"/>
        <end position="48"/>
    </location>
</feature>
<dbReference type="InterPro" id="IPR016035">
    <property type="entry name" value="Acyl_Trfase/lysoPLipase"/>
</dbReference>
<feature type="domain" description="PNPLA" evidence="5">
    <location>
        <begin position="13"/>
        <end position="197"/>
    </location>
</feature>
<dbReference type="Gene3D" id="3.40.1090.10">
    <property type="entry name" value="Cytosolic phospholipase A2 catalytic domain"/>
    <property type="match status" value="1"/>
</dbReference>
<evidence type="ECO:0000313" key="6">
    <source>
        <dbReference type="EMBL" id="MCP1111422.1"/>
    </source>
</evidence>
<accession>A0ABT1EQ65</accession>
<feature type="short sequence motif" description="DGA/G" evidence="4">
    <location>
        <begin position="184"/>
        <end position="186"/>
    </location>
</feature>
<name>A0ABT1EQ65_9FIRM</name>
<proteinExistence type="predicted"/>
<dbReference type="PANTHER" id="PTHR14226:SF29">
    <property type="entry name" value="NEUROPATHY TARGET ESTERASE SWS"/>
    <property type="match status" value="1"/>
</dbReference>
<comment type="caution">
    <text evidence="6">The sequence shown here is derived from an EMBL/GenBank/DDBJ whole genome shotgun (WGS) entry which is preliminary data.</text>
</comment>
<dbReference type="CDD" id="cd07209">
    <property type="entry name" value="Pat_hypo_Ecoli_Z1214_like"/>
    <property type="match status" value="1"/>
</dbReference>
<protein>
    <submittedName>
        <fullName evidence="6">Patatin-like phospholipase family protein</fullName>
    </submittedName>
</protein>
<reference evidence="6 7" key="1">
    <citation type="journal article" date="2022" name="Genome Biol. Evol.">
        <title>Host diet, physiology and behaviors set the stage for Lachnospiraceae cladogenesis.</title>
        <authorList>
            <person name="Vera-Ponce De Leon A."/>
            <person name="Schneider M."/>
            <person name="Jahnes B.C."/>
            <person name="Sadowski V."/>
            <person name="Camuy-Velez L.A."/>
            <person name="Duan J."/>
            <person name="Sabree Z.L."/>
        </authorList>
    </citation>
    <scope>NUCLEOTIDE SEQUENCE [LARGE SCALE GENOMIC DNA]</scope>
    <source>
        <strain evidence="6 7">PAL227</strain>
    </source>
</reference>
<evidence type="ECO:0000256" key="2">
    <source>
        <dbReference type="ARBA" id="ARBA00022963"/>
    </source>
</evidence>
<evidence type="ECO:0000256" key="4">
    <source>
        <dbReference type="PROSITE-ProRule" id="PRU01161"/>
    </source>
</evidence>
<gene>
    <name evidence="6" type="ORF">NK118_14300</name>
</gene>